<dbReference type="SUPFAM" id="SSF144052">
    <property type="entry name" value="Thermophilic metalloprotease-like"/>
    <property type="match status" value="1"/>
</dbReference>
<dbReference type="GO" id="GO:0046872">
    <property type="term" value="F:metal ion binding"/>
    <property type="evidence" value="ECO:0007669"/>
    <property type="project" value="UniProtKB-KW"/>
</dbReference>
<gene>
    <name evidence="2" type="ORF">ENV67_01060</name>
</gene>
<organism evidence="2">
    <name type="scientific">candidate division WOR-3 bacterium</name>
    <dbReference type="NCBI Taxonomy" id="2052148"/>
    <lineage>
        <taxon>Bacteria</taxon>
        <taxon>Bacteria division WOR-3</taxon>
    </lineage>
</organism>
<proteinExistence type="predicted"/>
<keyword evidence="2" id="KW-0031">Aminopeptidase</keyword>
<evidence type="ECO:0000256" key="1">
    <source>
        <dbReference type="ARBA" id="ARBA00022723"/>
    </source>
</evidence>
<keyword evidence="1" id="KW-0479">Metal-binding</keyword>
<dbReference type="InterPro" id="IPR052170">
    <property type="entry name" value="M29_Exopeptidase"/>
</dbReference>
<accession>A0A7C4U6A6</accession>
<protein>
    <submittedName>
        <fullName evidence="2">Aminopeptidase</fullName>
    </submittedName>
</protein>
<keyword evidence="2" id="KW-0645">Protease</keyword>
<name>A0A7C4U6A6_UNCW3</name>
<comment type="caution">
    <text evidence="2">The sequence shown here is derived from an EMBL/GenBank/DDBJ whole genome shotgun (WGS) entry which is preliminary data.</text>
</comment>
<dbReference type="Pfam" id="PF26233">
    <property type="entry name" value="NicX"/>
    <property type="match status" value="1"/>
</dbReference>
<dbReference type="AlphaFoldDB" id="A0A7C4U6A6"/>
<sequence>MIKKSAEIALKDCLGLKKNESLLVITDTILKDIGKVFFQVGIEIGAEAIYVEILPRLQDGEEPPKSIANALLDVDVAIIPTIKSLSHTKARLEASKKGVRIATLPGITEDILTRTMNVDYYEVKEISEKISIILTRGKNVHVYTDTGTDITFSITGRSAHSDTGILTSPGAFGNLPAGESYIAPIEGTANGIIVIDGSLAGYGLLNRVLKVEVKDGYVESVEGDGSGYLEKIFQRCGKEARNIAEFGIGTNPKAKLTGNILEDEKVMGTVHFAFGNNTTFGGNVYVNSHIDGLVKEPTIEVDDKIIMNKGIFNIE</sequence>
<dbReference type="InterPro" id="IPR058739">
    <property type="entry name" value="NicX"/>
</dbReference>
<dbReference type="EMBL" id="DTHG01000013">
    <property type="protein sequence ID" value="HGW91116.1"/>
    <property type="molecule type" value="Genomic_DNA"/>
</dbReference>
<keyword evidence="2" id="KW-0378">Hydrolase</keyword>
<dbReference type="GO" id="GO:0006508">
    <property type="term" value="P:proteolysis"/>
    <property type="evidence" value="ECO:0007669"/>
    <property type="project" value="InterPro"/>
</dbReference>
<dbReference type="GO" id="GO:0004177">
    <property type="term" value="F:aminopeptidase activity"/>
    <property type="evidence" value="ECO:0007669"/>
    <property type="project" value="UniProtKB-KW"/>
</dbReference>
<evidence type="ECO:0000313" key="2">
    <source>
        <dbReference type="EMBL" id="HGW91116.1"/>
    </source>
</evidence>
<dbReference type="PANTHER" id="PTHR34448">
    <property type="entry name" value="AMINOPEPTIDASE"/>
    <property type="match status" value="1"/>
</dbReference>
<reference evidence="2" key="1">
    <citation type="journal article" date="2020" name="mSystems">
        <title>Genome- and Community-Level Interaction Insights into Carbon Utilization and Element Cycling Functions of Hydrothermarchaeota in Hydrothermal Sediment.</title>
        <authorList>
            <person name="Zhou Z."/>
            <person name="Liu Y."/>
            <person name="Xu W."/>
            <person name="Pan J."/>
            <person name="Luo Z.H."/>
            <person name="Li M."/>
        </authorList>
    </citation>
    <scope>NUCLEOTIDE SEQUENCE [LARGE SCALE GENOMIC DNA]</scope>
    <source>
        <strain evidence="2">SpSt-780</strain>
    </source>
</reference>
<dbReference type="PANTHER" id="PTHR34448:SF1">
    <property type="entry name" value="BLL6088 PROTEIN"/>
    <property type="match status" value="1"/>
</dbReference>